<protein>
    <submittedName>
        <fullName evidence="6">Extracellular solute-binding protein</fullName>
    </submittedName>
</protein>
<dbReference type="SUPFAM" id="SSF53850">
    <property type="entry name" value="Periplasmic binding protein-like II"/>
    <property type="match status" value="1"/>
</dbReference>
<proteinExistence type="inferred from homology"/>
<comment type="caution">
    <text evidence="6">The sequence shown here is derived from an EMBL/GenBank/DDBJ whole genome shotgun (WGS) entry which is preliminary data.</text>
</comment>
<feature type="domain" description="Starch-binding module 26" evidence="5">
    <location>
        <begin position="242"/>
        <end position="308"/>
    </location>
</feature>
<dbReference type="InterPro" id="IPR006059">
    <property type="entry name" value="SBP"/>
</dbReference>
<feature type="domain" description="Starch-binding module 26" evidence="5">
    <location>
        <begin position="40"/>
        <end position="103"/>
    </location>
</feature>
<dbReference type="EMBL" id="JAOQKJ010000007">
    <property type="protein sequence ID" value="MCU6744731.1"/>
    <property type="molecule type" value="Genomic_DNA"/>
</dbReference>
<dbReference type="PANTHER" id="PTHR30061:SF50">
    <property type="entry name" value="MALTOSE_MALTODEXTRIN-BINDING PERIPLASMIC PROTEIN"/>
    <property type="match status" value="1"/>
</dbReference>
<comment type="similarity">
    <text evidence="1">Belongs to the bacterial solute-binding protein 1 family.</text>
</comment>
<feature type="signal peptide" evidence="4">
    <location>
        <begin position="1"/>
        <end position="28"/>
    </location>
</feature>
<feature type="domain" description="Starch-binding module 26" evidence="5">
    <location>
        <begin position="142"/>
        <end position="208"/>
    </location>
</feature>
<reference evidence="6 7" key="1">
    <citation type="journal article" date="2021" name="ISME Commun">
        <title>Automated analysis of genomic sequences facilitates high-throughput and comprehensive description of bacteria.</title>
        <authorList>
            <person name="Hitch T.C.A."/>
        </authorList>
    </citation>
    <scope>NUCLEOTIDE SEQUENCE [LARGE SCALE GENOMIC DNA]</scope>
    <source>
        <strain evidence="6 7">Sanger_18</strain>
    </source>
</reference>
<dbReference type="PANTHER" id="PTHR30061">
    <property type="entry name" value="MALTOSE-BINDING PERIPLASMIC PROTEIN"/>
    <property type="match status" value="1"/>
</dbReference>
<gene>
    <name evidence="6" type="ORF">OCV77_09510</name>
</gene>
<dbReference type="InterPro" id="IPR013783">
    <property type="entry name" value="Ig-like_fold"/>
</dbReference>
<evidence type="ECO:0000313" key="7">
    <source>
        <dbReference type="Proteomes" id="UP001652432"/>
    </source>
</evidence>
<evidence type="ECO:0000256" key="3">
    <source>
        <dbReference type="ARBA" id="ARBA00022729"/>
    </source>
</evidence>
<keyword evidence="3 4" id="KW-0732">Signal</keyword>
<evidence type="ECO:0000256" key="2">
    <source>
        <dbReference type="ARBA" id="ARBA00022448"/>
    </source>
</evidence>
<dbReference type="InterPro" id="IPR031965">
    <property type="entry name" value="CBM26"/>
</dbReference>
<sequence length="705" mass="77623">MGKYLKRIGTFFTMLLMLTALWSMTAMAATDTDRNAFYVQVPADWESPCVWAWDSDGNNAFEAWPGEEMEADPENEGWYYIWLPSFANHVIVNANDGSVQTEEQILDSNAAWMTVKAADTVEVTYEKQTSGEAPAYTEKFTVHAKVDESWENPCLWAWSAPDGTNAFEAWPGKAMKAGEDGWYTAKAPVFVNSVIINGNEGSVQTEDISIDPAEVWITVEADGTYDFSYTDPDKAAVADITVHVSAPADWESPCLWAWSAPDGTNAFASWPGEALEEGENGWLQKTVPGWINSVIVNGNEGGVQTTDISVESGKDIWLVINGPEDYTVSYEEPELAAETEADTAAEESGEVTITIWHDKEEAVTQVLENALSELEPEIHVVLEKKSDLTEALKMVGNDPKAAPDMYLFAHDKIGVYAEMGILAPITDIIPEEELAAYMDNTIEAATYKGTVYQLPIYYETLLFMYNRLYMSDEEVPATTEELYAYMQENTKGGHYGFVEQHSTPYYAAGWINGFGGYLLNDQGEPGLNSPETEEALTYHKKFAELMPGETEYATVNTLFKEGMAHATIAGPWLIPTVRESGMDVGIAPMPVIDETGTPISPYMGVQGIQVLRNAAEKKPEAVEKVLRALMSDELLIDLAKASGCAPARESCYEQESITGDEVVMAMKETAENAVPMPNLPEMDGKPNLYIQSHITVPSLIVRGST</sequence>
<evidence type="ECO:0000313" key="6">
    <source>
        <dbReference type="EMBL" id="MCU6744731.1"/>
    </source>
</evidence>
<keyword evidence="2" id="KW-0813">Transport</keyword>
<organism evidence="6 7">
    <name type="scientific">Suilimivivens aceti</name>
    <dbReference type="NCBI Taxonomy" id="2981774"/>
    <lineage>
        <taxon>Bacteria</taxon>
        <taxon>Bacillati</taxon>
        <taxon>Bacillota</taxon>
        <taxon>Clostridia</taxon>
        <taxon>Lachnospirales</taxon>
        <taxon>Lachnospiraceae</taxon>
        <taxon>Suilimivivens</taxon>
    </lineage>
</organism>
<dbReference type="Gene3D" id="2.60.40.10">
    <property type="entry name" value="Immunoglobulins"/>
    <property type="match status" value="3"/>
</dbReference>
<dbReference type="RefSeq" id="WP_262574822.1">
    <property type="nucleotide sequence ID" value="NZ_JAOQKJ010000007.1"/>
</dbReference>
<dbReference type="Proteomes" id="UP001652432">
    <property type="component" value="Unassembled WGS sequence"/>
</dbReference>
<evidence type="ECO:0000256" key="4">
    <source>
        <dbReference type="SAM" id="SignalP"/>
    </source>
</evidence>
<dbReference type="Pfam" id="PF16738">
    <property type="entry name" value="CBM26"/>
    <property type="match status" value="3"/>
</dbReference>
<feature type="chain" id="PRO_5046388924" evidence="4">
    <location>
        <begin position="29"/>
        <end position="705"/>
    </location>
</feature>
<evidence type="ECO:0000259" key="5">
    <source>
        <dbReference type="Pfam" id="PF16738"/>
    </source>
</evidence>
<name>A0ABT2T4A9_9FIRM</name>
<accession>A0ABT2T4A9</accession>
<evidence type="ECO:0000256" key="1">
    <source>
        <dbReference type="ARBA" id="ARBA00008520"/>
    </source>
</evidence>
<keyword evidence="7" id="KW-1185">Reference proteome</keyword>
<dbReference type="Gene3D" id="3.40.190.10">
    <property type="entry name" value="Periplasmic binding protein-like II"/>
    <property type="match status" value="2"/>
</dbReference>
<dbReference type="Pfam" id="PF13416">
    <property type="entry name" value="SBP_bac_8"/>
    <property type="match status" value="1"/>
</dbReference>